<reference evidence="10 11" key="1">
    <citation type="submission" date="2024-06" db="EMBL/GenBank/DDBJ databases">
        <title>A chromosome-level genome assembly of beet webworm, Loxostege sticticalis.</title>
        <authorList>
            <person name="Zhang Y."/>
        </authorList>
    </citation>
    <scope>NUCLEOTIDE SEQUENCE [LARGE SCALE GENOMIC DNA]</scope>
    <source>
        <strain evidence="10">AQ028</strain>
        <tissue evidence="10">Male pupae</tissue>
    </source>
</reference>
<feature type="domain" description="C2H2-type" evidence="8">
    <location>
        <begin position="756"/>
        <end position="782"/>
    </location>
</feature>
<feature type="domain" description="C2H2-type" evidence="8">
    <location>
        <begin position="581"/>
        <end position="609"/>
    </location>
</feature>
<dbReference type="PROSITE" id="PS50157">
    <property type="entry name" value="ZINC_FINGER_C2H2_2"/>
    <property type="match status" value="8"/>
</dbReference>
<evidence type="ECO:0000256" key="4">
    <source>
        <dbReference type="ARBA" id="ARBA00022833"/>
    </source>
</evidence>
<feature type="region of interest" description="Disordered" evidence="7">
    <location>
        <begin position="459"/>
        <end position="480"/>
    </location>
</feature>
<dbReference type="SMART" id="SM00868">
    <property type="entry name" value="zf-AD"/>
    <property type="match status" value="2"/>
</dbReference>
<feature type="binding site" evidence="6">
    <location>
        <position position="70"/>
    </location>
    <ligand>
        <name>Zn(2+)</name>
        <dbReference type="ChEBI" id="CHEBI:29105"/>
    </ligand>
</feature>
<protein>
    <submittedName>
        <fullName evidence="10">Uncharacterized protein</fullName>
    </submittedName>
</protein>
<dbReference type="Pfam" id="PF07776">
    <property type="entry name" value="zf-AD"/>
    <property type="match status" value="1"/>
</dbReference>
<evidence type="ECO:0000313" key="11">
    <source>
        <dbReference type="Proteomes" id="UP001549921"/>
    </source>
</evidence>
<dbReference type="SUPFAM" id="SSF57667">
    <property type="entry name" value="beta-beta-alpha zinc fingers"/>
    <property type="match status" value="5"/>
</dbReference>
<accession>A0ABD0S8C7</accession>
<dbReference type="SMART" id="SM00355">
    <property type="entry name" value="ZnF_C2H2"/>
    <property type="match status" value="12"/>
</dbReference>
<evidence type="ECO:0000313" key="10">
    <source>
        <dbReference type="EMBL" id="KAL0810277.1"/>
    </source>
</evidence>
<dbReference type="FunFam" id="3.30.160.60:FF:000110">
    <property type="entry name" value="Zinc finger protein-like"/>
    <property type="match status" value="1"/>
</dbReference>
<evidence type="ECO:0000256" key="3">
    <source>
        <dbReference type="ARBA" id="ARBA00022771"/>
    </source>
</evidence>
<keyword evidence="3 5" id="KW-0863">Zinc-finger</keyword>
<dbReference type="GO" id="GO:0006355">
    <property type="term" value="P:regulation of DNA-templated transcription"/>
    <property type="evidence" value="ECO:0007669"/>
    <property type="project" value="UniProtKB-ARBA"/>
</dbReference>
<keyword evidence="2" id="KW-0677">Repeat</keyword>
<dbReference type="AlphaFoldDB" id="A0ABD0S8C7"/>
<feature type="domain" description="C2H2-type" evidence="8">
    <location>
        <begin position="671"/>
        <end position="699"/>
    </location>
</feature>
<dbReference type="Pfam" id="PF00096">
    <property type="entry name" value="zf-C2H2"/>
    <property type="match status" value="5"/>
</dbReference>
<name>A0ABD0S8C7_LOXSC</name>
<evidence type="ECO:0000256" key="6">
    <source>
        <dbReference type="PROSITE-ProRule" id="PRU01263"/>
    </source>
</evidence>
<evidence type="ECO:0000256" key="1">
    <source>
        <dbReference type="ARBA" id="ARBA00022723"/>
    </source>
</evidence>
<keyword evidence="4 6" id="KW-0862">Zinc</keyword>
<evidence type="ECO:0000256" key="7">
    <source>
        <dbReference type="SAM" id="MobiDB-lite"/>
    </source>
</evidence>
<feature type="binding site" evidence="6">
    <location>
        <position position="73"/>
    </location>
    <ligand>
        <name>Zn(2+)</name>
        <dbReference type="ChEBI" id="CHEBI:29105"/>
    </ligand>
</feature>
<feature type="domain" description="C2H2-type" evidence="8">
    <location>
        <begin position="244"/>
        <end position="272"/>
    </location>
</feature>
<dbReference type="InterPro" id="IPR012934">
    <property type="entry name" value="Znf_AD"/>
</dbReference>
<dbReference type="InterPro" id="IPR036236">
    <property type="entry name" value="Znf_C2H2_sf"/>
</dbReference>
<feature type="compositionally biased region" description="Acidic residues" evidence="7">
    <location>
        <begin position="466"/>
        <end position="475"/>
    </location>
</feature>
<keyword evidence="1 6" id="KW-0479">Metal-binding</keyword>
<feature type="domain" description="C2H2-type" evidence="8">
    <location>
        <begin position="554"/>
        <end position="581"/>
    </location>
</feature>
<dbReference type="EMBL" id="JBEDNZ010000026">
    <property type="protein sequence ID" value="KAL0810277.1"/>
    <property type="molecule type" value="Genomic_DNA"/>
</dbReference>
<feature type="domain" description="C2H2-type" evidence="8">
    <location>
        <begin position="728"/>
        <end position="755"/>
    </location>
</feature>
<dbReference type="PANTHER" id="PTHR24379:SF121">
    <property type="entry name" value="C2H2-TYPE DOMAIN-CONTAINING PROTEIN"/>
    <property type="match status" value="1"/>
</dbReference>
<dbReference type="InterPro" id="IPR013087">
    <property type="entry name" value="Znf_C2H2_type"/>
</dbReference>
<feature type="binding site" evidence="6">
    <location>
        <position position="123"/>
    </location>
    <ligand>
        <name>Zn(2+)</name>
        <dbReference type="ChEBI" id="CHEBI:29105"/>
    </ligand>
</feature>
<feature type="domain" description="C2H2-type" evidence="8">
    <location>
        <begin position="700"/>
        <end position="723"/>
    </location>
</feature>
<evidence type="ECO:0000256" key="5">
    <source>
        <dbReference type="PROSITE-ProRule" id="PRU00042"/>
    </source>
</evidence>
<dbReference type="PROSITE" id="PS00028">
    <property type="entry name" value="ZINC_FINGER_C2H2_1"/>
    <property type="match status" value="8"/>
</dbReference>
<dbReference type="Proteomes" id="UP001549921">
    <property type="component" value="Unassembled WGS sequence"/>
</dbReference>
<organism evidence="10 11">
    <name type="scientific">Loxostege sticticalis</name>
    <name type="common">Beet webworm moth</name>
    <dbReference type="NCBI Taxonomy" id="481309"/>
    <lineage>
        <taxon>Eukaryota</taxon>
        <taxon>Metazoa</taxon>
        <taxon>Ecdysozoa</taxon>
        <taxon>Arthropoda</taxon>
        <taxon>Hexapoda</taxon>
        <taxon>Insecta</taxon>
        <taxon>Pterygota</taxon>
        <taxon>Neoptera</taxon>
        <taxon>Endopterygota</taxon>
        <taxon>Lepidoptera</taxon>
        <taxon>Glossata</taxon>
        <taxon>Ditrysia</taxon>
        <taxon>Pyraloidea</taxon>
        <taxon>Crambidae</taxon>
        <taxon>Pyraustinae</taxon>
        <taxon>Loxostege</taxon>
    </lineage>
</organism>
<evidence type="ECO:0000259" key="8">
    <source>
        <dbReference type="PROSITE" id="PS50157"/>
    </source>
</evidence>
<dbReference type="GO" id="GO:0008270">
    <property type="term" value="F:zinc ion binding"/>
    <property type="evidence" value="ECO:0007669"/>
    <property type="project" value="UniProtKB-UniRule"/>
</dbReference>
<gene>
    <name evidence="10" type="ORF">ABMA28_010437</name>
</gene>
<feature type="domain" description="ZAD" evidence="9">
    <location>
        <begin position="68"/>
        <end position="150"/>
    </location>
</feature>
<comment type="caution">
    <text evidence="10">The sequence shown here is derived from an EMBL/GenBank/DDBJ whole genome shotgun (WGS) entry which is preliminary data.</text>
</comment>
<feature type="domain" description="C2H2-type" evidence="8">
    <location>
        <begin position="612"/>
        <end position="639"/>
    </location>
</feature>
<sequence length="809" mass="94347">MEPSDFPSLLNSDEDDCKKNKPRILNFTYNKSEHTIGVGMNKKQGIKRESLTTKNAVKYLLEGRLRKKVCRYCLSVASPLSELDQVLQVAGSGKLFKVTIRDMVASFYPYKVPNDPNFPNKICNKCLSQTIRSYLFTQQCERSERALRNCFDDMFNKLEKLDPLEPQKKRGRQKININHNVLYANHDKVIDYADPLINIVNSGTELTEQVDTESKFECLKCWQILPSMESLINHEKIHPKSMWYNCRHCGKSFTKQNLIKKHIRTAHELGKLQLQKTDFKCTDCGVVSEKYNEHLQHIEKHKFQMVMEHLIERNMDKLCAICLDNKQKLADLEDLVCLHGGFPEMMGERTLYSILGSTVPDMNSLHNFTGTKICEKCLNHAITSYVFIHQTLYVRNRLNTCISLMLDNLNQIAKPEGNVFIEIAQNTIMPLKEPDFDENILLKDEEIDESKLKVDVLEDEFRQDSESEESSDASEIDDKKPTNINIFGEFATTLEDDHLSPNLAKNAVKTYEKRKMLNGVHESKYNNSFSDICSEFLTFKKRKKPLRRFYSCKFTCPLCNKHFVSEYFLKRHIMKHVFTKVECRQCGLKFKSKFYLYEHTKMCHILKQYNFFSCKICGRTFESSNKLDRHMNCHRTKDCHLCCKKFSSQKHYDSHMQRHAVKLQLLQKPAQTCSFCEKECMNDNELSVHVNKVHLQIKPYSCDMCERQFYTESNLNSHKRVHSLLSKEQCEFCSKTLKCRRDLVVHVRKHIGVKPCSCPVCGQSFYSSIKVKNHMKTFHGGKFCCKLCKTVLSTKFELKGHINRVHNMI</sequence>
<dbReference type="PROSITE" id="PS51915">
    <property type="entry name" value="ZAD"/>
    <property type="match status" value="1"/>
</dbReference>
<evidence type="ECO:0000256" key="2">
    <source>
        <dbReference type="ARBA" id="ARBA00022737"/>
    </source>
</evidence>
<proteinExistence type="predicted"/>
<dbReference type="SUPFAM" id="SSF57716">
    <property type="entry name" value="Glucocorticoid receptor-like (DNA-binding domain)"/>
    <property type="match status" value="1"/>
</dbReference>
<dbReference type="PANTHER" id="PTHR24379">
    <property type="entry name" value="KRAB AND ZINC FINGER DOMAIN-CONTAINING"/>
    <property type="match status" value="1"/>
</dbReference>
<evidence type="ECO:0000259" key="9">
    <source>
        <dbReference type="PROSITE" id="PS51915"/>
    </source>
</evidence>
<dbReference type="Gene3D" id="3.30.160.60">
    <property type="entry name" value="Classic Zinc Finger"/>
    <property type="match status" value="5"/>
</dbReference>
<feature type="binding site" evidence="6">
    <location>
        <position position="126"/>
    </location>
    <ligand>
        <name>Zn(2+)</name>
        <dbReference type="ChEBI" id="CHEBI:29105"/>
    </ligand>
</feature>